<gene>
    <name evidence="2" type="ORF">GCM10023149_42110</name>
</gene>
<keyword evidence="1" id="KW-0732">Signal</keyword>
<name>A0ABP8H5X7_9SPHI</name>
<feature type="signal peptide" evidence="1">
    <location>
        <begin position="1"/>
        <end position="30"/>
    </location>
</feature>
<keyword evidence="3" id="KW-1185">Reference proteome</keyword>
<feature type="chain" id="PRO_5047241613" description="Secreted protein (Por secretion system target)" evidence="1">
    <location>
        <begin position="31"/>
        <end position="302"/>
    </location>
</feature>
<comment type="caution">
    <text evidence="2">The sequence shown here is derived from an EMBL/GenBank/DDBJ whole genome shotgun (WGS) entry which is preliminary data.</text>
</comment>
<organism evidence="2 3">
    <name type="scientific">Mucilaginibacter gynuensis</name>
    <dbReference type="NCBI Taxonomy" id="1302236"/>
    <lineage>
        <taxon>Bacteria</taxon>
        <taxon>Pseudomonadati</taxon>
        <taxon>Bacteroidota</taxon>
        <taxon>Sphingobacteriia</taxon>
        <taxon>Sphingobacteriales</taxon>
        <taxon>Sphingobacteriaceae</taxon>
        <taxon>Mucilaginibacter</taxon>
    </lineage>
</organism>
<proteinExistence type="predicted"/>
<evidence type="ECO:0008006" key="4">
    <source>
        <dbReference type="Google" id="ProtNLM"/>
    </source>
</evidence>
<sequence length="302" mass="33568">MKKLILKPCFESVFALSIISIMCLPPLVLAQNKKETVVKKNIDISITDGDTVINGKNLKDLKGSDRENALRDLQETSRNIAFDIIKDNSGRGQVFVQRSTTNDKNGNRRIIIRSGGDTDNELAMVTDRVIYKDSLGKVIELRSGKPGDKKENFAFNYKMNNGSDNQVFLRRAFDGFDVRNTQNFNYTSTDNDGISTHISYRVSDASKEKVTKIAGVDKAELGLKDLNLSPEFSTGKTTLTFNLPTKTNAEVQFKDSEGKLLWSDKANAGAFSKTFTLALNGIYYLQIKQGAATAVKRIVKED</sequence>
<dbReference type="Proteomes" id="UP001500582">
    <property type="component" value="Unassembled WGS sequence"/>
</dbReference>
<accession>A0ABP8H5X7</accession>
<dbReference type="EMBL" id="BAABFT010000014">
    <property type="protein sequence ID" value="GAA4334634.1"/>
    <property type="molecule type" value="Genomic_DNA"/>
</dbReference>
<evidence type="ECO:0000313" key="2">
    <source>
        <dbReference type="EMBL" id="GAA4334634.1"/>
    </source>
</evidence>
<dbReference type="InterPro" id="IPR026444">
    <property type="entry name" value="Secre_tail"/>
</dbReference>
<evidence type="ECO:0000313" key="3">
    <source>
        <dbReference type="Proteomes" id="UP001500582"/>
    </source>
</evidence>
<reference evidence="3" key="1">
    <citation type="journal article" date="2019" name="Int. J. Syst. Evol. Microbiol.">
        <title>The Global Catalogue of Microorganisms (GCM) 10K type strain sequencing project: providing services to taxonomists for standard genome sequencing and annotation.</title>
        <authorList>
            <consortium name="The Broad Institute Genomics Platform"/>
            <consortium name="The Broad Institute Genome Sequencing Center for Infectious Disease"/>
            <person name="Wu L."/>
            <person name="Ma J."/>
        </authorList>
    </citation>
    <scope>NUCLEOTIDE SEQUENCE [LARGE SCALE GENOMIC DNA]</scope>
    <source>
        <strain evidence="3">JCM 17705</strain>
    </source>
</reference>
<dbReference type="RefSeq" id="WP_345213155.1">
    <property type="nucleotide sequence ID" value="NZ_BAABFT010000014.1"/>
</dbReference>
<evidence type="ECO:0000256" key="1">
    <source>
        <dbReference type="SAM" id="SignalP"/>
    </source>
</evidence>
<protein>
    <recommendedName>
        <fullName evidence="4">Secreted protein (Por secretion system target)</fullName>
    </recommendedName>
</protein>
<dbReference type="NCBIfam" id="TIGR04183">
    <property type="entry name" value="Por_Secre_tail"/>
    <property type="match status" value="1"/>
</dbReference>